<gene>
    <name evidence="3" type="ORF">DKZ56_13485</name>
</gene>
<dbReference type="AlphaFoldDB" id="A0A4P6UXA4"/>
<organism evidence="3 4">
    <name type="scientific">Ureibacillus thermophilus</name>
    <dbReference type="NCBI Taxonomy" id="367743"/>
    <lineage>
        <taxon>Bacteria</taxon>
        <taxon>Bacillati</taxon>
        <taxon>Bacillota</taxon>
        <taxon>Bacilli</taxon>
        <taxon>Bacillales</taxon>
        <taxon>Caryophanaceae</taxon>
        <taxon>Ureibacillus</taxon>
    </lineage>
</organism>
<dbReference type="Pfam" id="PF09250">
    <property type="entry name" value="Prim-Pol"/>
    <property type="match status" value="1"/>
</dbReference>
<reference evidence="3 4" key="1">
    <citation type="submission" date="2019-02" db="EMBL/GenBank/DDBJ databases">
        <title>Ureibacillus thermophilus.</title>
        <authorList>
            <person name="Sunny J.S."/>
            <person name="Natarajan A."/>
            <person name="Saleena L.M."/>
        </authorList>
    </citation>
    <scope>NUCLEOTIDE SEQUENCE [LARGE SCALE GENOMIC DNA]</scope>
    <source>
        <strain evidence="3 4">LM102</strain>
    </source>
</reference>
<dbReference type="Pfam" id="PF08708">
    <property type="entry name" value="PriCT_1"/>
    <property type="match status" value="1"/>
</dbReference>
<dbReference type="EMBL" id="CP036528">
    <property type="protein sequence ID" value="QBK26768.1"/>
    <property type="molecule type" value="Genomic_DNA"/>
</dbReference>
<dbReference type="SMART" id="SM00943">
    <property type="entry name" value="Prim-Pol"/>
    <property type="match status" value="1"/>
</dbReference>
<evidence type="ECO:0000313" key="4">
    <source>
        <dbReference type="Proteomes" id="UP000291151"/>
    </source>
</evidence>
<evidence type="ECO:0000259" key="2">
    <source>
        <dbReference type="SMART" id="SM00943"/>
    </source>
</evidence>
<dbReference type="InterPro" id="IPR014820">
    <property type="entry name" value="PriCT_1"/>
</dbReference>
<dbReference type="SUPFAM" id="SSF56747">
    <property type="entry name" value="Prim-pol domain"/>
    <property type="match status" value="1"/>
</dbReference>
<name>A0A4P6UXA4_9BACL</name>
<dbReference type="InterPro" id="IPR015330">
    <property type="entry name" value="DNA_primase/pol_bifunc_N"/>
</dbReference>
<dbReference type="CDD" id="cd04859">
    <property type="entry name" value="Prim_Pol"/>
    <property type="match status" value="1"/>
</dbReference>
<dbReference type="Proteomes" id="UP000291151">
    <property type="component" value="Chromosome"/>
</dbReference>
<dbReference type="SMART" id="SM00942">
    <property type="entry name" value="PriCT_1"/>
    <property type="match status" value="1"/>
</dbReference>
<feature type="domain" description="Primase C-terminal 1" evidence="1">
    <location>
        <begin position="209"/>
        <end position="273"/>
    </location>
</feature>
<protein>
    <submittedName>
        <fullName evidence="3">DNA primase</fullName>
    </submittedName>
</protein>
<evidence type="ECO:0000313" key="3">
    <source>
        <dbReference type="EMBL" id="QBK26768.1"/>
    </source>
</evidence>
<sequence>MSIVNICNLNISNYGKAAIYYALLFKWNVFPLIPKRKEPITSNGFRDATTEISRIVNWWTEYPDANVGIRTGKESGFIVIDIDGEIGDYSLEKLVSQYGVLPDTVISLTGSGGKHILFKYPNIPNVVIKNKVNWLEKIDIRGDGGYIVAPPSIHPNGRQYEWELSSRPNEIEIAELPNWLLHLLVGDKENLIAKKENRIAKKETDYWVSILNGVCEGQRNNAATSLVGHLIRCNVNPAIIIEFMLMWNQKNKPPLPERELESIIRSIARKDSRTRVERRR</sequence>
<feature type="domain" description="DNA primase/polymerase bifunctional N-terminal" evidence="2">
    <location>
        <begin position="18"/>
        <end position="180"/>
    </location>
</feature>
<accession>A0A4P6UXA4</accession>
<dbReference type="KEGG" id="uth:DKZ56_13485"/>
<evidence type="ECO:0000259" key="1">
    <source>
        <dbReference type="SMART" id="SM00942"/>
    </source>
</evidence>
<keyword evidence="4" id="KW-1185">Reference proteome</keyword>
<proteinExistence type="predicted"/>